<protein>
    <submittedName>
        <fullName evidence="1">Uncharacterized protein</fullName>
    </submittedName>
</protein>
<reference evidence="1 2" key="1">
    <citation type="submission" date="2019-06" db="EMBL/GenBank/DDBJ databases">
        <title>Sorghum-associated microbial communities from plants grown in Nebraska, USA.</title>
        <authorList>
            <person name="Schachtman D."/>
        </authorList>
    </citation>
    <scope>NUCLEOTIDE SEQUENCE [LARGE SCALE GENOMIC DNA]</scope>
    <source>
        <strain evidence="1 2">2482</strain>
    </source>
</reference>
<name>A0A561CM71_9BACI</name>
<evidence type="ECO:0000313" key="1">
    <source>
        <dbReference type="EMBL" id="TWD92256.1"/>
    </source>
</evidence>
<dbReference type="Proteomes" id="UP000319671">
    <property type="component" value="Unassembled WGS sequence"/>
</dbReference>
<proteinExistence type="predicted"/>
<comment type="caution">
    <text evidence="1">The sequence shown here is derived from an EMBL/GenBank/DDBJ whole genome shotgun (WGS) entry which is preliminary data.</text>
</comment>
<sequence>MDKELKKLTIDAEKFAHTVVSSHHVENVQILVMPLSYLS</sequence>
<evidence type="ECO:0000313" key="2">
    <source>
        <dbReference type="Proteomes" id="UP000319671"/>
    </source>
</evidence>
<dbReference type="EMBL" id="VIVN01000020">
    <property type="protein sequence ID" value="TWD92256.1"/>
    <property type="molecule type" value="Genomic_DNA"/>
</dbReference>
<gene>
    <name evidence="1" type="ORF">FB550_12068</name>
</gene>
<dbReference type="AlphaFoldDB" id="A0A561CM71"/>
<organism evidence="1 2">
    <name type="scientific">Neobacillus bataviensis</name>
    <dbReference type="NCBI Taxonomy" id="220685"/>
    <lineage>
        <taxon>Bacteria</taxon>
        <taxon>Bacillati</taxon>
        <taxon>Bacillota</taxon>
        <taxon>Bacilli</taxon>
        <taxon>Bacillales</taxon>
        <taxon>Bacillaceae</taxon>
        <taxon>Neobacillus</taxon>
    </lineage>
</organism>
<accession>A0A561CM71</accession>
<keyword evidence="2" id="KW-1185">Reference proteome</keyword>